<dbReference type="FunFam" id="1.20.58.220:FF:000004">
    <property type="entry name" value="Phosphate-specific transport system accessory protein PhoU"/>
    <property type="match status" value="1"/>
</dbReference>
<evidence type="ECO:0000313" key="9">
    <source>
        <dbReference type="Proteomes" id="UP000241595"/>
    </source>
</evidence>
<feature type="domain" description="PhoU" evidence="7">
    <location>
        <begin position="122"/>
        <end position="204"/>
    </location>
</feature>
<feature type="domain" description="PhoU" evidence="7">
    <location>
        <begin position="17"/>
        <end position="103"/>
    </location>
</feature>
<gene>
    <name evidence="8" type="ORF">MTAB308_1894</name>
</gene>
<name>A0A2U3NA52_9MYCO</name>
<comment type="subcellular location">
    <subcellularLocation>
        <location evidence="1">Cytoplasm</location>
    </subcellularLocation>
</comment>
<dbReference type="GO" id="GO:0030643">
    <property type="term" value="P:intracellular phosphate ion homeostasis"/>
    <property type="evidence" value="ECO:0007669"/>
    <property type="project" value="InterPro"/>
</dbReference>
<keyword evidence="9" id="KW-1185">Reference proteome</keyword>
<evidence type="ECO:0000313" key="8">
    <source>
        <dbReference type="EMBL" id="SPM28408.1"/>
    </source>
</evidence>
<protein>
    <submittedName>
        <fullName evidence="8">Phosphate uptake regulator</fullName>
    </submittedName>
</protein>
<evidence type="ECO:0000256" key="2">
    <source>
        <dbReference type="ARBA" id="ARBA00008107"/>
    </source>
</evidence>
<dbReference type="Gene3D" id="1.10.10.2390">
    <property type="match status" value="1"/>
</dbReference>
<dbReference type="PANTHER" id="PTHR42930">
    <property type="entry name" value="PHOSPHATE-SPECIFIC TRANSPORT SYSTEM ACCESSORY PROTEIN PHOU"/>
    <property type="match status" value="1"/>
</dbReference>
<dbReference type="NCBIfam" id="TIGR02135">
    <property type="entry name" value="phoU_full"/>
    <property type="match status" value="1"/>
</dbReference>
<evidence type="ECO:0000256" key="3">
    <source>
        <dbReference type="ARBA" id="ARBA00011738"/>
    </source>
</evidence>
<evidence type="ECO:0000256" key="5">
    <source>
        <dbReference type="ARBA" id="ARBA00022490"/>
    </source>
</evidence>
<accession>A0A2U3NA52</accession>
<comment type="similarity">
    <text evidence="2">Belongs to the PhoU family.</text>
</comment>
<dbReference type="SUPFAM" id="SSF109755">
    <property type="entry name" value="PhoU-like"/>
    <property type="match status" value="1"/>
</dbReference>
<dbReference type="Gene3D" id="1.20.58.220">
    <property type="entry name" value="Phosphate transport system protein phou homolog 2, domain 2"/>
    <property type="match status" value="1"/>
</dbReference>
<dbReference type="InterPro" id="IPR038078">
    <property type="entry name" value="PhoU-like_sf"/>
</dbReference>
<dbReference type="Proteomes" id="UP000241595">
    <property type="component" value="Unassembled WGS sequence"/>
</dbReference>
<evidence type="ECO:0000259" key="7">
    <source>
        <dbReference type="Pfam" id="PF01895"/>
    </source>
</evidence>
<dbReference type="STRING" id="1841859.GCA_900157385_01890"/>
<evidence type="ECO:0000256" key="4">
    <source>
        <dbReference type="ARBA" id="ARBA00022448"/>
    </source>
</evidence>
<keyword evidence="6" id="KW-0592">Phosphate transport</keyword>
<dbReference type="InterPro" id="IPR026022">
    <property type="entry name" value="PhoU_dom"/>
</dbReference>
<dbReference type="GO" id="GO:0005737">
    <property type="term" value="C:cytoplasm"/>
    <property type="evidence" value="ECO:0007669"/>
    <property type="project" value="UniProtKB-SubCell"/>
</dbReference>
<evidence type="ECO:0000256" key="1">
    <source>
        <dbReference type="ARBA" id="ARBA00004496"/>
    </source>
</evidence>
<dbReference type="GO" id="GO:0006817">
    <property type="term" value="P:phosphate ion transport"/>
    <property type="evidence" value="ECO:0007669"/>
    <property type="project" value="UniProtKB-KW"/>
</dbReference>
<dbReference type="Pfam" id="PF11829">
    <property type="entry name" value="DUF3349"/>
    <property type="match status" value="1"/>
</dbReference>
<keyword evidence="5" id="KW-0963">Cytoplasm</keyword>
<dbReference type="PANTHER" id="PTHR42930:SF3">
    <property type="entry name" value="PHOSPHATE-SPECIFIC TRANSPORT SYSTEM ACCESSORY PROTEIN PHOU"/>
    <property type="match status" value="1"/>
</dbReference>
<sequence>MRTAFHRQLEALTASVADMCARAGDAMQRATHALLHADASLAGRVLADHHKILRHGAHAQRKALALLALQAPVAGDLRVVVGDLKNIADAQRMGALASHVAEIARRRYPAPAVPEEAIGYFTEMGRIAIDLSNVARHAVRSRDPVAAARMRRDDDAMDELHRKLFTLMMDQPWHYGVAATIDVTLLGRYYERFADHAVEIGRRVIFQARGEPMSVSGVIARIVGFLRAGYPEGIPPTDTFPLLALLRRRLSDREVMQIAAELVEHGDVPVDATTVRVMISKITDQMPAPDEVERVKKHLEMCGWPVSDGFPASGG</sequence>
<dbReference type="GO" id="GO:0045936">
    <property type="term" value="P:negative regulation of phosphate metabolic process"/>
    <property type="evidence" value="ECO:0007669"/>
    <property type="project" value="InterPro"/>
</dbReference>
<dbReference type="OrthoDB" id="9814256at2"/>
<dbReference type="Gene3D" id="6.10.140.2080">
    <property type="match status" value="1"/>
</dbReference>
<proteinExistence type="inferred from homology"/>
<evidence type="ECO:0000256" key="6">
    <source>
        <dbReference type="ARBA" id="ARBA00022592"/>
    </source>
</evidence>
<dbReference type="Pfam" id="PF01895">
    <property type="entry name" value="PhoU"/>
    <property type="match status" value="2"/>
</dbReference>
<keyword evidence="4" id="KW-0813">Transport</keyword>
<dbReference type="InterPro" id="IPR028366">
    <property type="entry name" value="PhoU"/>
</dbReference>
<reference evidence="8 9" key="1">
    <citation type="submission" date="2017-01" db="EMBL/GenBank/DDBJ databases">
        <authorList>
            <consortium name="Urmite Genomes"/>
        </authorList>
    </citation>
    <scope>NUCLEOTIDE SEQUENCE [LARGE SCALE GENOMIC DNA]</scope>
    <source>
        <strain evidence="8 9">AB308</strain>
    </source>
</reference>
<organism evidence="8 9">
    <name type="scientific">Mycobacterium terramassiliense</name>
    <dbReference type="NCBI Taxonomy" id="1841859"/>
    <lineage>
        <taxon>Bacteria</taxon>
        <taxon>Bacillati</taxon>
        <taxon>Actinomycetota</taxon>
        <taxon>Actinomycetes</taxon>
        <taxon>Mycobacteriales</taxon>
        <taxon>Mycobacteriaceae</taxon>
        <taxon>Mycobacterium</taxon>
    </lineage>
</organism>
<comment type="subunit">
    <text evidence="3">Homodimer.</text>
</comment>
<dbReference type="InterPro" id="IPR021784">
    <property type="entry name" value="DUF3349"/>
</dbReference>
<dbReference type="EMBL" id="FTRV01000011">
    <property type="protein sequence ID" value="SPM28408.1"/>
    <property type="molecule type" value="Genomic_DNA"/>
</dbReference>
<dbReference type="AlphaFoldDB" id="A0A2U3NA52"/>